<sequence>MHFERISSVELLKSYAPVSLPEKMKAEITRSSHSAIDGSVTTVGLRKTVWEQTLAAACLRRDCEKVVRSPVLVFQCAHRHVICLECFHLYCVTRLNDRQFVHDSQLGYSLPCVGFDFANRLSPFLASY</sequence>
<proteinExistence type="predicted"/>
<evidence type="ECO:0000313" key="2">
    <source>
        <dbReference type="Proteomes" id="UP001057279"/>
    </source>
</evidence>
<name>A0ACB9UYB5_9CETA</name>
<accession>A0ACB9UYB5</accession>
<dbReference type="Proteomes" id="UP001057279">
    <property type="component" value="Linkage Group LG08"/>
</dbReference>
<reference evidence="1" key="1">
    <citation type="submission" date="2022-03" db="EMBL/GenBank/DDBJ databases">
        <title>Genomic analyses of argali, domestic sheep and their hybrids provide insights into chromosomal evolution, heterosis and genetic basis of agronomic traits.</title>
        <authorList>
            <person name="Li M."/>
        </authorList>
    </citation>
    <scope>NUCLEOTIDE SEQUENCE</scope>
    <source>
        <strain evidence="1">F1 hybrid</strain>
    </source>
</reference>
<comment type="caution">
    <text evidence="1">The sequence shown here is derived from an EMBL/GenBank/DDBJ whole genome shotgun (WGS) entry which is preliminary data.</text>
</comment>
<keyword evidence="2" id="KW-1185">Reference proteome</keyword>
<organism evidence="1 2">
    <name type="scientific">Ovis ammon polii x Ovis aries</name>
    <dbReference type="NCBI Taxonomy" id="2918886"/>
    <lineage>
        <taxon>Eukaryota</taxon>
        <taxon>Metazoa</taxon>
        <taxon>Chordata</taxon>
        <taxon>Craniata</taxon>
        <taxon>Vertebrata</taxon>
        <taxon>Euteleostomi</taxon>
        <taxon>Mammalia</taxon>
        <taxon>Eutheria</taxon>
        <taxon>Laurasiatheria</taxon>
        <taxon>Artiodactyla</taxon>
        <taxon>Ruminantia</taxon>
        <taxon>Pecora</taxon>
        <taxon>Bovidae</taxon>
        <taxon>Caprinae</taxon>
        <taxon>Ovis</taxon>
    </lineage>
</organism>
<protein>
    <submittedName>
        <fullName evidence="1">Uncharacterized protein</fullName>
    </submittedName>
</protein>
<gene>
    <name evidence="1" type="ORF">MJG53_009153</name>
</gene>
<evidence type="ECO:0000313" key="1">
    <source>
        <dbReference type="EMBL" id="KAI4582602.1"/>
    </source>
</evidence>
<dbReference type="EMBL" id="CM043033">
    <property type="protein sequence ID" value="KAI4582602.1"/>
    <property type="molecule type" value="Genomic_DNA"/>
</dbReference>